<dbReference type="Proteomes" id="UP000003860">
    <property type="component" value="Unassembled WGS sequence"/>
</dbReference>
<feature type="transmembrane region" description="Helical" evidence="1">
    <location>
        <begin position="149"/>
        <end position="171"/>
    </location>
</feature>
<dbReference type="Pfam" id="PF07670">
    <property type="entry name" value="Gate"/>
    <property type="match status" value="1"/>
</dbReference>
<feature type="transmembrane region" description="Helical" evidence="1">
    <location>
        <begin position="312"/>
        <end position="333"/>
    </location>
</feature>
<evidence type="ECO:0000313" key="4">
    <source>
        <dbReference type="Proteomes" id="UP000003860"/>
    </source>
</evidence>
<organism evidence="3 4">
    <name type="scientific">Ruminiclostridium papyrosolvens DSM 2782</name>
    <dbReference type="NCBI Taxonomy" id="588581"/>
    <lineage>
        <taxon>Bacteria</taxon>
        <taxon>Bacillati</taxon>
        <taxon>Bacillota</taxon>
        <taxon>Clostridia</taxon>
        <taxon>Eubacteriales</taxon>
        <taxon>Oscillospiraceae</taxon>
        <taxon>Ruminiclostridium</taxon>
    </lineage>
</organism>
<dbReference type="AlphaFoldDB" id="F1TAR4"/>
<gene>
    <name evidence="3" type="ORF">Cpap_3029</name>
</gene>
<feature type="transmembrane region" description="Helical" evidence="1">
    <location>
        <begin position="403"/>
        <end position="424"/>
    </location>
</feature>
<dbReference type="OrthoDB" id="1645614at2"/>
<feature type="transmembrane region" description="Helical" evidence="1">
    <location>
        <begin position="286"/>
        <end position="305"/>
    </location>
</feature>
<keyword evidence="1" id="KW-0472">Membrane</keyword>
<feature type="transmembrane region" description="Helical" evidence="1">
    <location>
        <begin position="106"/>
        <end position="128"/>
    </location>
</feature>
<feature type="transmembrane region" description="Helical" evidence="1">
    <location>
        <begin position="65"/>
        <end position="86"/>
    </location>
</feature>
<name>F1TAR4_9FIRM</name>
<feature type="transmembrane region" description="Helical" evidence="1">
    <location>
        <begin position="353"/>
        <end position="370"/>
    </location>
</feature>
<proteinExistence type="predicted"/>
<feature type="transmembrane region" description="Helical" evidence="1">
    <location>
        <begin position="7"/>
        <end position="25"/>
    </location>
</feature>
<feature type="transmembrane region" description="Helical" evidence="1">
    <location>
        <begin position="177"/>
        <end position="197"/>
    </location>
</feature>
<reference evidence="3" key="1">
    <citation type="submission" date="2009-07" db="EMBL/GenBank/DDBJ databases">
        <authorList>
            <consortium name="US DOE Joint Genome Institute (JGI-PGF)"/>
            <person name="Lucas S."/>
            <person name="Copeland A."/>
            <person name="Lapidus A."/>
            <person name="Glavina del Rio T."/>
            <person name="Tice H."/>
            <person name="Bruce D."/>
            <person name="Goodwin L."/>
            <person name="Pitluck S."/>
            <person name="Larimer F."/>
            <person name="Land M.L."/>
            <person name="Mouttaki H."/>
            <person name="He Z."/>
            <person name="Zhou J."/>
            <person name="Hemme C.L."/>
        </authorList>
    </citation>
    <scope>NUCLEOTIDE SEQUENCE [LARGE SCALE GENOMIC DNA]</scope>
    <source>
        <strain evidence="3">DSM 2782</strain>
    </source>
</reference>
<evidence type="ECO:0000259" key="2">
    <source>
        <dbReference type="Pfam" id="PF07670"/>
    </source>
</evidence>
<keyword evidence="1" id="KW-0812">Transmembrane</keyword>
<dbReference type="InterPro" id="IPR014226">
    <property type="entry name" value="Spore_IM_YlbJ"/>
</dbReference>
<feature type="transmembrane region" description="Helical" evidence="1">
    <location>
        <begin position="244"/>
        <end position="266"/>
    </location>
</feature>
<sequence length="430" mass="47263">MRYQSEMNYFIFSSFIAFALTFYLCNKSKIFQYIKKSFLPLCAALFIIALIVFPKTAVSSASKGIHLWLEVVFPSLFPFFVASQLLNRSGFIGFAGIIMEPVMRPIFNIPGCGSFALAMGIVSGYPIGASITSDLKRQELITKTEAERLLTFTNNSGPLFIMGAVAVGMFNMPAAGYLLYISHVAACLTVGFIFRYYKSSEKSTQKPYLKMSQKIRFELKKLKNSDISPYTLFGECVKSSISTIFAIGGFIIFFSVLINILISSGFSGWVCSTAPTFLSKLGIGPQLLEGIFCGFFEITTGANLINLANADLVIKLCTVSLIIGWAGLSVHAQVLSVINGSDISAKPYILGKALQGVISCVYTFIGYNLFSSLIHKTSSVFANSEKLFPDNWKSILQSSFNSVLIISVIMLLISVIYICTTAFMSRKNLF</sequence>
<keyword evidence="1" id="KW-1133">Transmembrane helix</keyword>
<dbReference type="STRING" id="588581.Cpap_3029"/>
<reference evidence="3" key="2">
    <citation type="submission" date="2011-01" db="EMBL/GenBank/DDBJ databases">
        <title>The Non-contiguous Finished genome of Clostridium papyrosolvens.</title>
        <authorList>
            <person name="Lucas S."/>
            <person name="Copeland A."/>
            <person name="Lapidus A."/>
            <person name="Cheng J.-F."/>
            <person name="Goodwin L."/>
            <person name="Pitluck S."/>
            <person name="Misra M."/>
            <person name="Chertkov O."/>
            <person name="Detter J.C."/>
            <person name="Han C."/>
            <person name="Tapia R."/>
            <person name="Land M."/>
            <person name="Hauser L."/>
            <person name="Kyrpides N."/>
            <person name="Ivanova N."/>
            <person name="Pagani I."/>
            <person name="Mouttaki H."/>
            <person name="He Z."/>
            <person name="Zhou J."/>
            <person name="Hemme C.L."/>
            <person name="Woyke T."/>
        </authorList>
    </citation>
    <scope>NUCLEOTIDE SEQUENCE [LARGE SCALE GENOMIC DNA]</scope>
    <source>
        <strain evidence="3">DSM 2782</strain>
    </source>
</reference>
<keyword evidence="4" id="KW-1185">Reference proteome</keyword>
<dbReference type="InterPro" id="IPR011642">
    <property type="entry name" value="Gate_dom"/>
</dbReference>
<feature type="domain" description="Nucleoside transporter/FeoB GTPase Gate" evidence="2">
    <location>
        <begin position="71"/>
        <end position="152"/>
    </location>
</feature>
<protein>
    <submittedName>
        <fullName evidence="3">Sporulation integral membrane protein YlbJ</fullName>
    </submittedName>
</protein>
<feature type="transmembrane region" description="Helical" evidence="1">
    <location>
        <begin position="37"/>
        <end position="53"/>
    </location>
</feature>
<dbReference type="eggNOG" id="COG3314">
    <property type="taxonomic scope" value="Bacteria"/>
</dbReference>
<dbReference type="NCBIfam" id="TIGR02871">
    <property type="entry name" value="spore_ylbJ"/>
    <property type="match status" value="1"/>
</dbReference>
<comment type="caution">
    <text evidence="3">The sequence shown here is derived from an EMBL/GenBank/DDBJ whole genome shotgun (WGS) entry which is preliminary data.</text>
</comment>
<accession>F1TAR4</accession>
<evidence type="ECO:0000313" key="3">
    <source>
        <dbReference type="EMBL" id="EGD48607.1"/>
    </source>
</evidence>
<dbReference type="EMBL" id="ACXX02000003">
    <property type="protein sequence ID" value="EGD48607.1"/>
    <property type="molecule type" value="Genomic_DNA"/>
</dbReference>
<evidence type="ECO:0000256" key="1">
    <source>
        <dbReference type="SAM" id="Phobius"/>
    </source>
</evidence>